<feature type="region of interest" description="Disordered" evidence="1">
    <location>
        <begin position="1"/>
        <end position="21"/>
    </location>
</feature>
<organism evidence="3 4">
    <name type="scientific">Bailinhaonella thermotolerans</name>
    <dbReference type="NCBI Taxonomy" id="1070861"/>
    <lineage>
        <taxon>Bacteria</taxon>
        <taxon>Bacillati</taxon>
        <taxon>Actinomycetota</taxon>
        <taxon>Actinomycetes</taxon>
        <taxon>Streptosporangiales</taxon>
        <taxon>Streptosporangiaceae</taxon>
        <taxon>Bailinhaonella</taxon>
    </lineage>
</organism>
<comment type="caution">
    <text evidence="3">The sequence shown here is derived from an EMBL/GenBank/DDBJ whole genome shotgun (WGS) entry which is preliminary data.</text>
</comment>
<dbReference type="PROSITE" id="PS51186">
    <property type="entry name" value="GNAT"/>
    <property type="match status" value="1"/>
</dbReference>
<dbReference type="Proteomes" id="UP000265768">
    <property type="component" value="Unassembled WGS sequence"/>
</dbReference>
<dbReference type="EMBL" id="QZEY01000001">
    <property type="protein sequence ID" value="RJL36126.1"/>
    <property type="molecule type" value="Genomic_DNA"/>
</dbReference>
<protein>
    <submittedName>
        <fullName evidence="3">N-acetyltransferase</fullName>
    </submittedName>
</protein>
<keyword evidence="4" id="KW-1185">Reference proteome</keyword>
<feature type="region of interest" description="Disordered" evidence="1">
    <location>
        <begin position="72"/>
        <end position="91"/>
    </location>
</feature>
<dbReference type="PANTHER" id="PTHR43792:SF1">
    <property type="entry name" value="N-ACETYLTRANSFERASE DOMAIN-CONTAINING PROTEIN"/>
    <property type="match status" value="1"/>
</dbReference>
<name>A0A3A4BDF3_9ACTN</name>
<sequence>MRLRTERLSLRPVTPGDAGALREHWGDPAVREHLFDGEPVTEALAAELVAASERDFREAGYGLWAVFGAPEPGSGGPPGWDGPAGEAGPAGEDGGLVGVCGLRADDGGEAELVYSLAPRSRGRGLAAEATRAVLGHAFGSAGLKRVVAEVDPGNAPSAALAVRLGMAPVPDAPGPYLRFVLEAPGA</sequence>
<dbReference type="PANTHER" id="PTHR43792">
    <property type="entry name" value="GNAT FAMILY, PUTATIVE (AFU_ORTHOLOGUE AFUA_3G00765)-RELATED-RELATED"/>
    <property type="match status" value="1"/>
</dbReference>
<gene>
    <name evidence="3" type="ORF">D5H75_05090</name>
</gene>
<evidence type="ECO:0000259" key="2">
    <source>
        <dbReference type="PROSITE" id="PS51186"/>
    </source>
</evidence>
<dbReference type="InterPro" id="IPR051531">
    <property type="entry name" value="N-acetyltransferase"/>
</dbReference>
<accession>A0A3A4BDF3</accession>
<dbReference type="InterPro" id="IPR016181">
    <property type="entry name" value="Acyl_CoA_acyltransferase"/>
</dbReference>
<proteinExistence type="predicted"/>
<dbReference type="OrthoDB" id="3533156at2"/>
<dbReference type="GO" id="GO:0016747">
    <property type="term" value="F:acyltransferase activity, transferring groups other than amino-acyl groups"/>
    <property type="evidence" value="ECO:0007669"/>
    <property type="project" value="InterPro"/>
</dbReference>
<evidence type="ECO:0000256" key="1">
    <source>
        <dbReference type="SAM" id="MobiDB-lite"/>
    </source>
</evidence>
<dbReference type="SUPFAM" id="SSF55729">
    <property type="entry name" value="Acyl-CoA N-acyltransferases (Nat)"/>
    <property type="match status" value="1"/>
</dbReference>
<feature type="compositionally biased region" description="Low complexity" evidence="1">
    <location>
        <begin position="81"/>
        <end position="90"/>
    </location>
</feature>
<dbReference type="Gene3D" id="3.40.630.30">
    <property type="match status" value="1"/>
</dbReference>
<reference evidence="3 4" key="1">
    <citation type="submission" date="2018-09" db="EMBL/GenBank/DDBJ databases">
        <title>YIM 75507 draft genome.</title>
        <authorList>
            <person name="Tang S."/>
            <person name="Feng Y."/>
        </authorList>
    </citation>
    <scope>NUCLEOTIDE SEQUENCE [LARGE SCALE GENOMIC DNA]</scope>
    <source>
        <strain evidence="3 4">YIM 75507</strain>
    </source>
</reference>
<evidence type="ECO:0000313" key="3">
    <source>
        <dbReference type="EMBL" id="RJL36126.1"/>
    </source>
</evidence>
<dbReference type="RefSeq" id="WP_119925100.1">
    <property type="nucleotide sequence ID" value="NZ_QZEY01000001.1"/>
</dbReference>
<evidence type="ECO:0000313" key="4">
    <source>
        <dbReference type="Proteomes" id="UP000265768"/>
    </source>
</evidence>
<dbReference type="Pfam" id="PF13302">
    <property type="entry name" value="Acetyltransf_3"/>
    <property type="match status" value="1"/>
</dbReference>
<feature type="domain" description="N-acetyltransferase" evidence="2">
    <location>
        <begin position="35"/>
        <end position="184"/>
    </location>
</feature>
<keyword evidence="3" id="KW-0808">Transferase</keyword>
<dbReference type="InterPro" id="IPR000182">
    <property type="entry name" value="GNAT_dom"/>
</dbReference>
<dbReference type="AlphaFoldDB" id="A0A3A4BDF3"/>